<dbReference type="GO" id="GO:0043565">
    <property type="term" value="F:sequence-specific DNA binding"/>
    <property type="evidence" value="ECO:0007669"/>
    <property type="project" value="TreeGrafter"/>
</dbReference>
<dbReference type="InterPro" id="IPR052715">
    <property type="entry name" value="RAYT_transposase"/>
</dbReference>
<organism evidence="2 3">
    <name type="scientific">Flavobacterium omnivorum</name>
    <dbReference type="NCBI Taxonomy" id="178355"/>
    <lineage>
        <taxon>Bacteria</taxon>
        <taxon>Pseudomonadati</taxon>
        <taxon>Bacteroidota</taxon>
        <taxon>Flavobacteriia</taxon>
        <taxon>Flavobacteriales</taxon>
        <taxon>Flavobacteriaceae</taxon>
        <taxon>Flavobacterium</taxon>
    </lineage>
</organism>
<feature type="domain" description="Transposase IS200-like" evidence="1">
    <location>
        <begin position="9"/>
        <end position="148"/>
    </location>
</feature>
<dbReference type="Proteomes" id="UP000199274">
    <property type="component" value="Unassembled WGS sequence"/>
</dbReference>
<dbReference type="AlphaFoldDB" id="A0A1G7WYA0"/>
<dbReference type="Pfam" id="PF01797">
    <property type="entry name" value="Y1_Tnp"/>
    <property type="match status" value="1"/>
</dbReference>
<protein>
    <submittedName>
        <fullName evidence="2">REP element-mobilizing transposase RayT</fullName>
    </submittedName>
</protein>
<reference evidence="3" key="1">
    <citation type="submission" date="2016-10" db="EMBL/GenBank/DDBJ databases">
        <authorList>
            <person name="Varghese N."/>
            <person name="Submissions S."/>
        </authorList>
    </citation>
    <scope>NUCLEOTIDE SEQUENCE [LARGE SCALE GENOMIC DNA]</scope>
    <source>
        <strain evidence="3">CGMCC 1.2747</strain>
    </source>
</reference>
<proteinExistence type="predicted"/>
<evidence type="ECO:0000313" key="2">
    <source>
        <dbReference type="EMBL" id="SDG76937.1"/>
    </source>
</evidence>
<dbReference type="SUPFAM" id="SSF143422">
    <property type="entry name" value="Transposase IS200-like"/>
    <property type="match status" value="1"/>
</dbReference>
<dbReference type="InterPro" id="IPR002686">
    <property type="entry name" value="Transposase_17"/>
</dbReference>
<evidence type="ECO:0000313" key="3">
    <source>
        <dbReference type="Proteomes" id="UP000199274"/>
    </source>
</evidence>
<accession>A0A1G7WYA0</accession>
<gene>
    <name evidence="2" type="ORF">SAMN04488062_10285</name>
</gene>
<dbReference type="EMBL" id="FNDB01000002">
    <property type="protein sequence ID" value="SDG76937.1"/>
    <property type="molecule type" value="Genomic_DNA"/>
</dbReference>
<dbReference type="OrthoDB" id="9788881at2"/>
<dbReference type="SMART" id="SM01321">
    <property type="entry name" value="Y1_Tnp"/>
    <property type="match status" value="1"/>
</dbReference>
<name>A0A1G7WYA0_9FLAO</name>
<dbReference type="InterPro" id="IPR036515">
    <property type="entry name" value="Transposase_17_sf"/>
</dbReference>
<sequence>MSTKYKATTTDQAYFITITTVGWIDIFTRLNQKYNIVNALQYCQEKKGLEIYAYCIMHSHIHLMCKATNGFILSEVMRDFKKYTSKKIIQTIMEEPESRREWLLDYFKKACEHLKRDQSYKVWQDGYHAKIIETNWFIKQKIDYIHNNPVKDKVVTLPEDYYFSSARNYAGLENDLDIVMLDLFRQFG</sequence>
<dbReference type="PANTHER" id="PTHR36966:SF1">
    <property type="entry name" value="REP-ASSOCIATED TYROSINE TRANSPOSASE"/>
    <property type="match status" value="1"/>
</dbReference>
<dbReference type="PANTHER" id="PTHR36966">
    <property type="entry name" value="REP-ASSOCIATED TYROSINE TRANSPOSASE"/>
    <property type="match status" value="1"/>
</dbReference>
<dbReference type="RefSeq" id="WP_091254860.1">
    <property type="nucleotide sequence ID" value="NZ_FNDB01000002.1"/>
</dbReference>
<evidence type="ECO:0000259" key="1">
    <source>
        <dbReference type="SMART" id="SM01321"/>
    </source>
</evidence>
<dbReference type="GO" id="GO:0006313">
    <property type="term" value="P:DNA transposition"/>
    <property type="evidence" value="ECO:0007669"/>
    <property type="project" value="InterPro"/>
</dbReference>
<dbReference type="NCBIfam" id="NF047646">
    <property type="entry name" value="REP_Tyr_transpos"/>
    <property type="match status" value="1"/>
</dbReference>
<dbReference type="STRING" id="178355.SAMN04488062_10285"/>
<keyword evidence="3" id="KW-1185">Reference proteome</keyword>
<dbReference type="GO" id="GO:0004803">
    <property type="term" value="F:transposase activity"/>
    <property type="evidence" value="ECO:0007669"/>
    <property type="project" value="InterPro"/>
</dbReference>
<dbReference type="Gene3D" id="3.30.70.1290">
    <property type="entry name" value="Transposase IS200-like"/>
    <property type="match status" value="1"/>
</dbReference>